<feature type="transmembrane region" description="Helical" evidence="1">
    <location>
        <begin position="95"/>
        <end position="113"/>
    </location>
</feature>
<evidence type="ECO:0000256" key="1">
    <source>
        <dbReference type="SAM" id="Phobius"/>
    </source>
</evidence>
<protein>
    <submittedName>
        <fullName evidence="2">Uncharacterized protein</fullName>
    </submittedName>
</protein>
<sequence>MTTSPSLRSSVRSSASIRRMGTISLLSFIVALLLTLLPSRVLNTFVFEMEADLMEMASIPLWVISIGCAIHAFQLTRERRRPLDGYTLMVGRGPLFLIPFVLGTLLVLTLLGVKI</sequence>
<dbReference type="Proteomes" id="UP000246569">
    <property type="component" value="Unassembled WGS sequence"/>
</dbReference>
<keyword evidence="1" id="KW-0472">Membrane</keyword>
<keyword evidence="3" id="KW-1185">Reference proteome</keyword>
<feature type="transmembrane region" description="Helical" evidence="1">
    <location>
        <begin position="20"/>
        <end position="37"/>
    </location>
</feature>
<reference evidence="2 3" key="1">
    <citation type="submission" date="2018-05" db="EMBL/GenBank/DDBJ databases">
        <title>Genomic Encyclopedia of Type Strains, Phase IV (KMG-IV): sequencing the most valuable type-strain genomes for metagenomic binning, comparative biology and taxonomic classification.</title>
        <authorList>
            <person name="Goeker M."/>
        </authorList>
    </citation>
    <scope>NUCLEOTIDE SEQUENCE [LARGE SCALE GENOMIC DNA]</scope>
    <source>
        <strain evidence="2 3">DSM 23606</strain>
    </source>
</reference>
<evidence type="ECO:0000313" key="2">
    <source>
        <dbReference type="EMBL" id="PWV58370.1"/>
    </source>
</evidence>
<keyword evidence="1" id="KW-0812">Transmembrane</keyword>
<accession>A0A317MPR0</accession>
<dbReference type="AlphaFoldDB" id="A0A317MPR0"/>
<dbReference type="EMBL" id="QGTJ01000018">
    <property type="protein sequence ID" value="PWV58370.1"/>
    <property type="molecule type" value="Genomic_DNA"/>
</dbReference>
<organism evidence="2 3">
    <name type="scientific">Plasticicumulans acidivorans</name>
    <dbReference type="NCBI Taxonomy" id="886464"/>
    <lineage>
        <taxon>Bacteria</taxon>
        <taxon>Pseudomonadati</taxon>
        <taxon>Pseudomonadota</taxon>
        <taxon>Gammaproteobacteria</taxon>
        <taxon>Candidatus Competibacteraceae</taxon>
        <taxon>Plasticicumulans</taxon>
    </lineage>
</organism>
<proteinExistence type="predicted"/>
<keyword evidence="1" id="KW-1133">Transmembrane helix</keyword>
<gene>
    <name evidence="2" type="ORF">C7443_1182</name>
</gene>
<comment type="caution">
    <text evidence="2">The sequence shown here is derived from an EMBL/GenBank/DDBJ whole genome shotgun (WGS) entry which is preliminary data.</text>
</comment>
<feature type="transmembrane region" description="Helical" evidence="1">
    <location>
        <begin position="57"/>
        <end position="75"/>
    </location>
</feature>
<name>A0A317MPR0_9GAMM</name>
<evidence type="ECO:0000313" key="3">
    <source>
        <dbReference type="Proteomes" id="UP000246569"/>
    </source>
</evidence>